<comment type="similarity">
    <text evidence="1">Belongs to the YciI family.</text>
</comment>
<dbReference type="PANTHER" id="PTHR33606">
    <property type="entry name" value="PROTEIN YCII"/>
    <property type="match status" value="1"/>
</dbReference>
<evidence type="ECO:0000256" key="1">
    <source>
        <dbReference type="ARBA" id="ARBA00007689"/>
    </source>
</evidence>
<dbReference type="NCBIfam" id="NF008473">
    <property type="entry name" value="PRK11370.1"/>
    <property type="match status" value="1"/>
</dbReference>
<dbReference type="STRING" id="1860122.A9404_12020"/>
<dbReference type="OrthoDB" id="9797014at2"/>
<dbReference type="Proteomes" id="UP000078596">
    <property type="component" value="Chromosome"/>
</dbReference>
<dbReference type="KEGG" id="haz:A9404_12020"/>
<reference evidence="3 4" key="1">
    <citation type="submission" date="2016-06" db="EMBL/GenBank/DDBJ databases">
        <title>Insight into the functional genes involving in sulfur oxidation in Pearl River water.</title>
        <authorList>
            <person name="Luo J."/>
            <person name="Tan X."/>
            <person name="Lin W."/>
        </authorList>
    </citation>
    <scope>NUCLEOTIDE SEQUENCE [LARGE SCALE GENOMIC DNA]</scope>
    <source>
        <strain evidence="3 4">LS2</strain>
    </source>
</reference>
<evidence type="ECO:0000313" key="4">
    <source>
        <dbReference type="Proteomes" id="UP000078596"/>
    </source>
</evidence>
<protein>
    <recommendedName>
        <fullName evidence="2">YCII-related domain-containing protein</fullName>
    </recommendedName>
</protein>
<dbReference type="PANTHER" id="PTHR33606:SF3">
    <property type="entry name" value="PROTEIN YCII"/>
    <property type="match status" value="1"/>
</dbReference>
<dbReference type="InterPro" id="IPR005545">
    <property type="entry name" value="YCII"/>
</dbReference>
<dbReference type="RefSeq" id="WP_066101997.1">
    <property type="nucleotide sequence ID" value="NZ_CP016027.1"/>
</dbReference>
<dbReference type="AlphaFoldDB" id="A0A191ZJJ1"/>
<dbReference type="InterPro" id="IPR011008">
    <property type="entry name" value="Dimeric_a/b-barrel"/>
</dbReference>
<evidence type="ECO:0000313" key="3">
    <source>
        <dbReference type="EMBL" id="ANJ68003.1"/>
    </source>
</evidence>
<dbReference type="SUPFAM" id="SSF54909">
    <property type="entry name" value="Dimeric alpha+beta barrel"/>
    <property type="match status" value="1"/>
</dbReference>
<proteinExistence type="inferred from homology"/>
<keyword evidence="4" id="KW-1185">Reference proteome</keyword>
<dbReference type="Pfam" id="PF03795">
    <property type="entry name" value="YCII"/>
    <property type="match status" value="1"/>
</dbReference>
<accession>A0A191ZJJ1</accession>
<evidence type="ECO:0000259" key="2">
    <source>
        <dbReference type="Pfam" id="PF03795"/>
    </source>
</evidence>
<dbReference type="EMBL" id="CP016027">
    <property type="protein sequence ID" value="ANJ68003.1"/>
    <property type="molecule type" value="Genomic_DNA"/>
</dbReference>
<dbReference type="Gene3D" id="3.30.70.1060">
    <property type="entry name" value="Dimeric alpha+beta barrel"/>
    <property type="match status" value="1"/>
</dbReference>
<feature type="domain" description="YCII-related" evidence="2">
    <location>
        <begin position="1"/>
        <end position="94"/>
    </location>
</feature>
<sequence>MLFAIIATDHPDRLQQRLAFRSEHRARLDALQAEGRLLTAGPTLPDAEGDPMVTGFSGSVIIADFPSVEDAQAWVNAEPYLAQGVYAQVEILPYRETYGQTVGK</sequence>
<organism evidence="3 4">
    <name type="scientific">Halothiobacillus diazotrophicus</name>
    <dbReference type="NCBI Taxonomy" id="1860122"/>
    <lineage>
        <taxon>Bacteria</taxon>
        <taxon>Pseudomonadati</taxon>
        <taxon>Pseudomonadota</taxon>
        <taxon>Gammaproteobacteria</taxon>
        <taxon>Chromatiales</taxon>
        <taxon>Halothiobacillaceae</taxon>
        <taxon>Halothiobacillus</taxon>
    </lineage>
</organism>
<gene>
    <name evidence="3" type="ORF">A9404_12020</name>
</gene>
<dbReference type="InterPro" id="IPR051807">
    <property type="entry name" value="Sec-metab_biosynth-assoc"/>
</dbReference>
<name>A0A191ZJJ1_9GAMM</name>